<comment type="caution">
    <text evidence="3">The sequence shown here is derived from an EMBL/GenBank/DDBJ whole genome shotgun (WGS) entry which is preliminary data.</text>
</comment>
<evidence type="ECO:0000313" key="4">
    <source>
        <dbReference type="Proteomes" id="UP001595528"/>
    </source>
</evidence>
<proteinExistence type="predicted"/>
<dbReference type="EMBL" id="JBHRTR010000022">
    <property type="protein sequence ID" value="MFC3227349.1"/>
    <property type="molecule type" value="Genomic_DNA"/>
</dbReference>
<dbReference type="InterPro" id="IPR006445">
    <property type="entry name" value="Phage-assoc_HI1409"/>
</dbReference>
<feature type="domain" description="Anti-CBASS protein Acb1-like N-terminal" evidence="2">
    <location>
        <begin position="48"/>
        <end position="399"/>
    </location>
</feature>
<keyword evidence="4" id="KW-1185">Reference proteome</keyword>
<name>A0ABV7KYS9_9PROT</name>
<organism evidence="3 4">
    <name type="scientific">Marinibaculum pumilum</name>
    <dbReference type="NCBI Taxonomy" id="1766165"/>
    <lineage>
        <taxon>Bacteria</taxon>
        <taxon>Pseudomonadati</taxon>
        <taxon>Pseudomonadota</taxon>
        <taxon>Alphaproteobacteria</taxon>
        <taxon>Rhodospirillales</taxon>
        <taxon>Rhodospirillaceae</taxon>
        <taxon>Marinibaculum</taxon>
    </lineage>
</organism>
<accession>A0ABV7KYS9</accession>
<gene>
    <name evidence="3" type="ORF">ACFOGJ_08920</name>
</gene>
<sequence length="477" mass="52772">MAESRVTKALSAIRGDGWANLLTRMGTRGDRMTRTSHSSTVRRLDRTELSAIYRSDGIGRRIIDIVAQEGTREWIEVEGDAEGELVYVLDQLKAKHHCRDLWRWARLYGGAVMVIGVDDGMEFDQPINTAAVRRVEFLRVYDRHRVTWTEQDLGRDPMRSTYGEPEVYTIQPYTIGTPYRVHADRVIVMQGAAIPEEERVRNQGWGDSELQPVYEALRTFGTGYSASANILTDFVQTVLSVKNLSELIAGGQDELVQKRLHLIDMSRSVLNTILLDADEQYAKQASSVAGLADLLDRFGGLLSGVTGIPQTKLLGRSPAGLNATGDADIRNFYDEIRDEQEDRLLPALNRLKDLIVASREGPWRGAEPADGLAITFRPLWQMTQEQEATYRLNVAQADKIYLETGVVDPSEVAISRFGGDAWSAETEIDAASRKVTAPPSAQEIEAQEQAAREAQAAALAAQQPAGTNPGAAEEDTE</sequence>
<dbReference type="Pfam" id="PF06381">
    <property type="entry name" value="Phage_portal_3"/>
    <property type="match status" value="1"/>
</dbReference>
<feature type="compositionally biased region" description="Low complexity" evidence="1">
    <location>
        <begin position="437"/>
        <end position="465"/>
    </location>
</feature>
<dbReference type="InterPro" id="IPR024459">
    <property type="entry name" value="Acb1-like_N"/>
</dbReference>
<evidence type="ECO:0000259" key="2">
    <source>
        <dbReference type="Pfam" id="PF06381"/>
    </source>
</evidence>
<dbReference type="RefSeq" id="WP_379899514.1">
    <property type="nucleotide sequence ID" value="NZ_JBHRTR010000022.1"/>
</dbReference>
<feature type="region of interest" description="Disordered" evidence="1">
    <location>
        <begin position="431"/>
        <end position="477"/>
    </location>
</feature>
<dbReference type="Proteomes" id="UP001595528">
    <property type="component" value="Unassembled WGS sequence"/>
</dbReference>
<dbReference type="NCBIfam" id="TIGR01555">
    <property type="entry name" value="phge_rel_HI1409"/>
    <property type="match status" value="1"/>
</dbReference>
<evidence type="ECO:0000256" key="1">
    <source>
        <dbReference type="SAM" id="MobiDB-lite"/>
    </source>
</evidence>
<evidence type="ECO:0000313" key="3">
    <source>
        <dbReference type="EMBL" id="MFC3227349.1"/>
    </source>
</evidence>
<reference evidence="4" key="1">
    <citation type="journal article" date="2019" name="Int. J. Syst. Evol. Microbiol.">
        <title>The Global Catalogue of Microorganisms (GCM) 10K type strain sequencing project: providing services to taxonomists for standard genome sequencing and annotation.</title>
        <authorList>
            <consortium name="The Broad Institute Genomics Platform"/>
            <consortium name="The Broad Institute Genome Sequencing Center for Infectious Disease"/>
            <person name="Wu L."/>
            <person name="Ma J."/>
        </authorList>
    </citation>
    <scope>NUCLEOTIDE SEQUENCE [LARGE SCALE GENOMIC DNA]</scope>
    <source>
        <strain evidence="4">KCTC 42964</strain>
    </source>
</reference>
<protein>
    <submittedName>
        <fullName evidence="3">Anti-CBASS protein Acb1 family protein</fullName>
    </submittedName>
</protein>